<evidence type="ECO:0000256" key="2">
    <source>
        <dbReference type="ARBA" id="ARBA00022630"/>
    </source>
</evidence>
<feature type="domain" description="FAD-binding" evidence="7">
    <location>
        <begin position="8"/>
        <end position="345"/>
    </location>
</feature>
<evidence type="ECO:0000256" key="1">
    <source>
        <dbReference type="ARBA" id="ARBA00001974"/>
    </source>
</evidence>
<dbReference type="InterPro" id="IPR002938">
    <property type="entry name" value="FAD-bd"/>
</dbReference>
<feature type="region of interest" description="Disordered" evidence="6">
    <location>
        <begin position="348"/>
        <end position="376"/>
    </location>
</feature>
<dbReference type="AlphaFoldDB" id="A0AAJ0DKI7"/>
<sequence length="376" mass="40882">MATLQSAVKVLIVGAGVSGLALAQILRKHGIDFEIFERDDGKSSQGWTLDLTQASPNQASGHPDSLAFINGRTHDLIGVYGSDTSGRPMVMIDRNSLRRILSKGLNVQYRKYLSSYEVDQSGVQAIFQDGTMARGSILVGADGSRSRVRSQLLYPFQAVTSKAVILNGEVELTQSEYEPILRLGNNGVLFGEPGLKGAMFIGEWLDVGKALFHWTCAWLDGDPEQNHAWSEMASREELHGKAVQLTVHLPSYLADAVKRTGPAGMQKPPIKLVETVLKVDRLPDGPVTILGDAAHSMVPFRGMGANTAVLDACDLAQHIIQGIGDGRETSAILRAYEEQMIPRGRTKVLESRADAESDSNFDVSGGRLERMKGEQR</sequence>
<evidence type="ECO:0000313" key="9">
    <source>
        <dbReference type="Proteomes" id="UP001271007"/>
    </source>
</evidence>
<protein>
    <recommendedName>
        <fullName evidence="7">FAD-binding domain-containing protein</fullName>
    </recommendedName>
</protein>
<keyword evidence="5" id="KW-0503">Monooxygenase</keyword>
<feature type="compositionally biased region" description="Basic and acidic residues" evidence="6">
    <location>
        <begin position="367"/>
        <end position="376"/>
    </location>
</feature>
<evidence type="ECO:0000259" key="7">
    <source>
        <dbReference type="Pfam" id="PF01494"/>
    </source>
</evidence>
<dbReference type="PANTHER" id="PTHR47178:SF6">
    <property type="entry name" value="FAD-BINDING DOMAIN-CONTAINING PROTEIN"/>
    <property type="match status" value="1"/>
</dbReference>
<dbReference type="PANTHER" id="PTHR47178">
    <property type="entry name" value="MONOOXYGENASE, FAD-BINDING"/>
    <property type="match status" value="1"/>
</dbReference>
<reference evidence="8" key="1">
    <citation type="submission" date="2023-04" db="EMBL/GenBank/DDBJ databases">
        <title>Black Yeasts Isolated from many extreme environments.</title>
        <authorList>
            <person name="Coleine C."/>
            <person name="Stajich J.E."/>
            <person name="Selbmann L."/>
        </authorList>
    </citation>
    <scope>NUCLEOTIDE SEQUENCE</scope>
    <source>
        <strain evidence="8">CCFEE 5312</strain>
    </source>
</reference>
<keyword evidence="3" id="KW-0274">FAD</keyword>
<dbReference type="InterPro" id="IPR036188">
    <property type="entry name" value="FAD/NAD-bd_sf"/>
</dbReference>
<dbReference type="SUPFAM" id="SSF51905">
    <property type="entry name" value="FAD/NAD(P)-binding domain"/>
    <property type="match status" value="1"/>
</dbReference>
<dbReference type="Proteomes" id="UP001271007">
    <property type="component" value="Unassembled WGS sequence"/>
</dbReference>
<comment type="caution">
    <text evidence="8">The sequence shown here is derived from an EMBL/GenBank/DDBJ whole genome shotgun (WGS) entry which is preliminary data.</text>
</comment>
<dbReference type="Gene3D" id="3.50.50.60">
    <property type="entry name" value="FAD/NAD(P)-binding domain"/>
    <property type="match status" value="1"/>
</dbReference>
<dbReference type="EMBL" id="JAWDJX010000023">
    <property type="protein sequence ID" value="KAK3051949.1"/>
    <property type="molecule type" value="Genomic_DNA"/>
</dbReference>
<gene>
    <name evidence="8" type="ORF">LTR09_006903</name>
</gene>
<comment type="cofactor">
    <cofactor evidence="1">
        <name>FAD</name>
        <dbReference type="ChEBI" id="CHEBI:57692"/>
    </cofactor>
</comment>
<keyword evidence="2" id="KW-0285">Flavoprotein</keyword>
<accession>A0AAJ0DKI7</accession>
<dbReference type="Pfam" id="PF01494">
    <property type="entry name" value="FAD_binding_3"/>
    <property type="match status" value="1"/>
</dbReference>
<keyword evidence="9" id="KW-1185">Reference proteome</keyword>
<evidence type="ECO:0000256" key="3">
    <source>
        <dbReference type="ARBA" id="ARBA00022827"/>
    </source>
</evidence>
<dbReference type="GO" id="GO:0071949">
    <property type="term" value="F:FAD binding"/>
    <property type="evidence" value="ECO:0007669"/>
    <property type="project" value="InterPro"/>
</dbReference>
<dbReference type="PRINTS" id="PR00420">
    <property type="entry name" value="RNGMNOXGNASE"/>
</dbReference>
<evidence type="ECO:0000256" key="6">
    <source>
        <dbReference type="SAM" id="MobiDB-lite"/>
    </source>
</evidence>
<dbReference type="GO" id="GO:0004497">
    <property type="term" value="F:monooxygenase activity"/>
    <property type="evidence" value="ECO:0007669"/>
    <property type="project" value="UniProtKB-KW"/>
</dbReference>
<organism evidence="8 9">
    <name type="scientific">Extremus antarcticus</name>
    <dbReference type="NCBI Taxonomy" id="702011"/>
    <lineage>
        <taxon>Eukaryota</taxon>
        <taxon>Fungi</taxon>
        <taxon>Dikarya</taxon>
        <taxon>Ascomycota</taxon>
        <taxon>Pezizomycotina</taxon>
        <taxon>Dothideomycetes</taxon>
        <taxon>Dothideomycetidae</taxon>
        <taxon>Mycosphaerellales</taxon>
        <taxon>Extremaceae</taxon>
        <taxon>Extremus</taxon>
    </lineage>
</organism>
<name>A0AAJ0DKI7_9PEZI</name>
<keyword evidence="4" id="KW-0560">Oxidoreductase</keyword>
<evidence type="ECO:0000313" key="8">
    <source>
        <dbReference type="EMBL" id="KAK3051949.1"/>
    </source>
</evidence>
<proteinExistence type="predicted"/>
<evidence type="ECO:0000256" key="5">
    <source>
        <dbReference type="ARBA" id="ARBA00023033"/>
    </source>
</evidence>
<evidence type="ECO:0000256" key="4">
    <source>
        <dbReference type="ARBA" id="ARBA00023002"/>
    </source>
</evidence>